<reference evidence="1 2" key="1">
    <citation type="submission" date="2016-10" db="EMBL/GenBank/DDBJ databases">
        <authorList>
            <person name="de Groot N.N."/>
        </authorList>
    </citation>
    <scope>NUCLEOTIDE SEQUENCE [LARGE SCALE GENOMIC DNA]</scope>
    <source>
        <strain evidence="1 2">DSM 27375</strain>
    </source>
</reference>
<accession>A0A1G7ISQ3</accession>
<gene>
    <name evidence="1" type="ORF">SAMN04488117_102446</name>
</gene>
<organism evidence="1 2">
    <name type="scientific">Celeribacter baekdonensis</name>
    <dbReference type="NCBI Taxonomy" id="875171"/>
    <lineage>
        <taxon>Bacteria</taxon>
        <taxon>Pseudomonadati</taxon>
        <taxon>Pseudomonadota</taxon>
        <taxon>Alphaproteobacteria</taxon>
        <taxon>Rhodobacterales</taxon>
        <taxon>Roseobacteraceae</taxon>
        <taxon>Celeribacter</taxon>
    </lineage>
</organism>
<proteinExistence type="predicted"/>
<name>A0A1G7ISQ3_9RHOB</name>
<dbReference type="EMBL" id="FNBL01000002">
    <property type="protein sequence ID" value="SDF15701.1"/>
    <property type="molecule type" value="Genomic_DNA"/>
</dbReference>
<dbReference type="RefSeq" id="WP_074642320.1">
    <property type="nucleotide sequence ID" value="NZ_FNBL01000002.1"/>
</dbReference>
<dbReference type="InterPro" id="IPR029014">
    <property type="entry name" value="NiFe-Hase_large"/>
</dbReference>
<protein>
    <submittedName>
        <fullName evidence="1">NADH-quinone oxidoreductase subunit D</fullName>
    </submittedName>
</protein>
<sequence>MIEELVGIDLPEIAFWSRILIWEMGRFNSDMMAMGGLSGALGLGVVGQWMTDSRGLMLDRFENLTSARI</sequence>
<dbReference type="SUPFAM" id="SSF56762">
    <property type="entry name" value="HydB/Nqo4-like"/>
    <property type="match status" value="1"/>
</dbReference>
<evidence type="ECO:0000313" key="2">
    <source>
        <dbReference type="Proteomes" id="UP000182284"/>
    </source>
</evidence>
<dbReference type="Proteomes" id="UP000182284">
    <property type="component" value="Unassembled WGS sequence"/>
</dbReference>
<dbReference type="AlphaFoldDB" id="A0A1G7ISQ3"/>
<dbReference type="Gene3D" id="1.10.645.10">
    <property type="entry name" value="Cytochrome-c3 Hydrogenase, chain B"/>
    <property type="match status" value="1"/>
</dbReference>
<evidence type="ECO:0000313" key="1">
    <source>
        <dbReference type="EMBL" id="SDF15701.1"/>
    </source>
</evidence>